<dbReference type="OMA" id="LEYWILL"/>
<dbReference type="GeneID" id="8673955"/>
<dbReference type="OrthoDB" id="7843936at2759"/>
<keyword evidence="1" id="KW-0812">Transmembrane</keyword>
<reference evidence="3 5" key="6">
    <citation type="journal article" date="2005" name="PLoS Comput. Biol.">
        <title>Combined evidence annotation of transposable elements in genome sequences.</title>
        <authorList>
            <person name="Quesneville H."/>
            <person name="Bergman C.M."/>
            <person name="Andrieu O."/>
            <person name="Autard D."/>
            <person name="Nouaud D."/>
            <person name="Ashburner M."/>
            <person name="Anxolabehere D."/>
        </authorList>
    </citation>
    <scope>NUCLEOTIDE SEQUENCE [LARGE SCALE GENOMIC DNA]</scope>
    <source>
        <strain evidence="5">Berkeley</strain>
    </source>
</reference>
<reference evidence="3 5" key="7">
    <citation type="journal article" date="2007" name="Science">
        <title>The Release 5.1 annotation of Drosophila melanogaster heterochromatin.</title>
        <authorList>
            <person name="Smith C.D."/>
            <person name="Shu S."/>
            <person name="Mungall C.J."/>
            <person name="Karpen G.H."/>
        </authorList>
    </citation>
    <scope>NUCLEOTIDE SEQUENCE [LARGE SCALE GENOMIC DNA]</scope>
    <source>
        <strain evidence="5">Berkeley</strain>
    </source>
</reference>
<reference evidence="3 5" key="10">
    <citation type="journal article" date="2015" name="G3 (Bethesda)">
        <title>Gene Model Annotations for Drosophila melanogaster: The Rule-Benders.</title>
        <authorList>
            <consortium name="FlyBase Consortium"/>
            <person name="Crosby M.A."/>
            <person name="Gramates L.S."/>
            <person name="Dos Santos G."/>
            <person name="Matthews B.B."/>
            <person name="St Pierre S.E."/>
            <person name="Zhou P."/>
            <person name="Schroeder A.J."/>
            <person name="Falls K."/>
            <person name="Emmert D.B."/>
            <person name="Russo S.M."/>
            <person name="Gelbart W.M."/>
            <person name="null"/>
        </authorList>
    </citation>
    <scope>NUCLEOTIDE SEQUENCE [LARGE SCALE GENOMIC DNA]</scope>
    <source>
        <strain evidence="5">Berkeley</strain>
    </source>
</reference>
<feature type="signal peptide" evidence="2">
    <location>
        <begin position="1"/>
        <end position="18"/>
    </location>
</feature>
<dbReference type="Pfam" id="PF16089">
    <property type="entry name" value="DUF4818"/>
    <property type="match status" value="1"/>
</dbReference>
<proteinExistence type="predicted"/>
<evidence type="ECO:0000313" key="4">
    <source>
        <dbReference type="FlyBase" id="FBgn0260969"/>
    </source>
</evidence>
<evidence type="ECO:0000256" key="2">
    <source>
        <dbReference type="SAM" id="SignalP"/>
    </source>
</evidence>
<feature type="transmembrane region" description="Helical" evidence="1">
    <location>
        <begin position="34"/>
        <end position="52"/>
    </location>
</feature>
<reference evidence="3 5" key="9">
    <citation type="journal article" date="2015" name="G3 (Bethesda)">
        <title>Gene Model Annotations for Drosophila melanogaster: Impact of High-Throughput Data.</title>
        <authorList>
            <consortium name="FlyBase Consortium"/>
            <person name="Matthews B.B."/>
            <person name="Dos Santos G."/>
            <person name="Crosby M.A."/>
            <person name="Emmert D.B."/>
            <person name="St Pierre S.E."/>
            <person name="Gramates L.S."/>
            <person name="Zhou P."/>
            <person name="Schroeder A.J."/>
            <person name="Falls K."/>
            <person name="Strelets V."/>
            <person name="Russo S.M."/>
            <person name="Gelbart W.M."/>
            <person name="null"/>
        </authorList>
    </citation>
    <scope>NUCLEOTIDE SEQUENCE [LARGE SCALE GENOMIC DNA]</scope>
    <source>
        <strain evidence="5">Berkeley</strain>
    </source>
</reference>
<evidence type="ECO:0000313" key="5">
    <source>
        <dbReference type="Proteomes" id="UP000000803"/>
    </source>
</evidence>
<dbReference type="PaxDb" id="7227-FBpp0290961"/>
<organism evidence="3 5">
    <name type="scientific">Drosophila melanogaster</name>
    <name type="common">Fruit fly</name>
    <dbReference type="NCBI Taxonomy" id="7227"/>
    <lineage>
        <taxon>Eukaryota</taxon>
        <taxon>Metazoa</taxon>
        <taxon>Ecdysozoa</taxon>
        <taxon>Arthropoda</taxon>
        <taxon>Hexapoda</taxon>
        <taxon>Insecta</taxon>
        <taxon>Pterygota</taxon>
        <taxon>Neoptera</taxon>
        <taxon>Endopterygota</taxon>
        <taxon>Diptera</taxon>
        <taxon>Brachycera</taxon>
        <taxon>Muscomorpha</taxon>
        <taxon>Ephydroidea</taxon>
        <taxon>Drosophilidae</taxon>
        <taxon>Drosophila</taxon>
        <taxon>Sophophora</taxon>
    </lineage>
</organism>
<dbReference type="HOGENOM" id="CLU_1534173_0_0_1"/>
<sequence>MASYQAVCIAALIHLVLGISVSPWPPKDTCSPAPKVGAWIFTFAILLLVADVRMCPKGYTHVPYIIQVLGETVGSLIIIEFSTSVVWCALESVTHQLTRLLLLYWGMNGDTYLALEYWILLIPTTAVASTFLYIMIKAIIPY</sequence>
<reference evidence="3 5" key="11">
    <citation type="journal article" date="2015" name="Genome Res.">
        <title>The Release 6 reference sequence of the Drosophila melanogaster genome.</title>
        <authorList>
            <person name="Hoskins R.A."/>
            <person name="Carlson J.W."/>
            <person name="Wan K.H."/>
            <person name="Park S."/>
            <person name="Mendez I."/>
            <person name="Galle S.E."/>
            <person name="Booth B.W."/>
            <person name="Pfeiffer B.D."/>
            <person name="George R.A."/>
            <person name="Svirskas R."/>
            <person name="Krzywinski M."/>
            <person name="Schein J."/>
            <person name="Accardo M.C."/>
            <person name="Damia E."/>
            <person name="Messina G."/>
            <person name="Mendez-Lago M."/>
            <person name="de Pablos B."/>
            <person name="Demakova O.V."/>
            <person name="Andreyeva E.N."/>
            <person name="Boldyreva L.V."/>
            <person name="Marra M."/>
            <person name="Carvalho A.B."/>
            <person name="Dimitri P."/>
            <person name="Villasante A."/>
            <person name="Zhimulev I.F."/>
            <person name="Rubin G.M."/>
            <person name="Karpen G.H."/>
            <person name="Celniker S.E."/>
        </authorList>
    </citation>
    <scope>NUCLEOTIDE SEQUENCE [LARGE SCALE GENOMIC DNA]</scope>
    <source>
        <strain evidence="5">Berkeley</strain>
    </source>
</reference>
<dbReference type="FlyBase" id="FBgn0260969">
    <property type="gene designation" value="CG42592"/>
</dbReference>
<dbReference type="InterPro" id="IPR032145">
    <property type="entry name" value="DUF4818"/>
</dbReference>
<feature type="chain" id="PRO_5003147723" evidence="2">
    <location>
        <begin position="19"/>
        <end position="142"/>
    </location>
</feature>
<dbReference type="PhylomeDB" id="E1JJ15"/>
<keyword evidence="1" id="KW-0472">Membrane</keyword>
<dbReference type="Proteomes" id="UP000000803">
    <property type="component" value="Chromosome 3R"/>
</dbReference>
<dbReference type="VEuPathDB" id="VectorBase:FBgn0260969"/>
<keyword evidence="5" id="KW-1185">Reference proteome</keyword>
<dbReference type="InParanoid" id="E1JJ15"/>
<dbReference type="AGR" id="FB:FBgn0260969"/>
<feature type="transmembrane region" description="Helical" evidence="1">
    <location>
        <begin position="73"/>
        <end position="97"/>
    </location>
</feature>
<reference evidence="3 5" key="1">
    <citation type="journal article" date="2000" name="Science">
        <title>The genome sequence of Drosophila melanogaster.</title>
        <authorList>
            <person name="Adams M.D."/>
            <person name="Celniker S.E."/>
            <person name="Holt R.A."/>
            <person name="Evans C.A."/>
            <person name="Gocayne J.D."/>
            <person name="Amanatides P.G."/>
            <person name="Scherer S.E."/>
            <person name="Li P.W."/>
            <person name="Hoskins R.A."/>
            <person name="Galle R.F."/>
            <person name="George R.A."/>
            <person name="Lewis S.E."/>
            <person name="Richards S."/>
            <person name="Ashburner M."/>
            <person name="Henderson S.N."/>
            <person name="Sutton G.G."/>
            <person name="Wortman J.R."/>
            <person name="Yandell M.D."/>
            <person name="Zhang Q."/>
            <person name="Chen L.X."/>
            <person name="Brandon R.C."/>
            <person name="Rogers Y.H."/>
            <person name="Blazej R.G."/>
            <person name="Champe M."/>
            <person name="Pfeiffer B.D."/>
            <person name="Wan K.H."/>
            <person name="Doyle C."/>
            <person name="Baxter E.G."/>
            <person name="Helt G."/>
            <person name="Nelson C.R."/>
            <person name="Gabor G.L."/>
            <person name="Abril J.F."/>
            <person name="Agbayani A."/>
            <person name="An H.J."/>
            <person name="Andrews-Pfannkoch C."/>
            <person name="Baldwin D."/>
            <person name="Ballew R.M."/>
            <person name="Basu A."/>
            <person name="Baxendale J."/>
            <person name="Bayraktaroglu L."/>
            <person name="Beasley E.M."/>
            <person name="Beeson K.Y."/>
            <person name="Benos P.V."/>
            <person name="Berman B.P."/>
            <person name="Bhandari D."/>
            <person name="Bolshakov S."/>
            <person name="Borkova D."/>
            <person name="Botchan M.R."/>
            <person name="Bouck J."/>
            <person name="Brokstein P."/>
            <person name="Brottier P."/>
            <person name="Burtis K.C."/>
            <person name="Busam D.A."/>
            <person name="Butler H."/>
            <person name="Cadieu E."/>
            <person name="Center A."/>
            <person name="Chandra I."/>
            <person name="Cherry J.M."/>
            <person name="Cawley S."/>
            <person name="Dahlke C."/>
            <person name="Davenport L.B."/>
            <person name="Davies P."/>
            <person name="de Pablos B."/>
            <person name="Delcher A."/>
            <person name="Deng Z."/>
            <person name="Mays A.D."/>
            <person name="Dew I."/>
            <person name="Dietz S.M."/>
            <person name="Dodson K."/>
            <person name="Doup L.E."/>
            <person name="Downes M."/>
            <person name="Dugan-Rocha S."/>
            <person name="Dunkov B.C."/>
            <person name="Dunn P."/>
            <person name="Durbin K.J."/>
            <person name="Evangelista C.C."/>
            <person name="Ferraz C."/>
            <person name="Ferriera S."/>
            <person name="Fleischmann W."/>
            <person name="Fosler C."/>
            <person name="Gabrielian A.E."/>
            <person name="Garg N.S."/>
            <person name="Gelbart W.M."/>
            <person name="Glasser K."/>
            <person name="Glodek A."/>
            <person name="Gong F."/>
            <person name="Gorrell J.H."/>
            <person name="Gu Z."/>
            <person name="Guan P."/>
            <person name="Harris M."/>
            <person name="Harris N.L."/>
            <person name="Harvey D."/>
            <person name="Heiman T.J."/>
            <person name="Hernandez J.R."/>
            <person name="Houck J."/>
            <person name="Hostin D."/>
            <person name="Houston K.A."/>
            <person name="Howland T.J."/>
            <person name="Wei M.H."/>
            <person name="Ibegwam C."/>
            <person name="Jalali M."/>
            <person name="Kalush F."/>
            <person name="Karpen G.H."/>
            <person name="Ke Z."/>
            <person name="Kennison J.A."/>
            <person name="Ketchum K.A."/>
            <person name="Kimmel B.E."/>
            <person name="Kodira C.D."/>
            <person name="Kraft C."/>
            <person name="Kravitz S."/>
            <person name="Kulp D."/>
            <person name="Lai Z."/>
            <person name="Lasko P."/>
            <person name="Lei Y."/>
            <person name="Levitsky A.A."/>
            <person name="Li J."/>
            <person name="Li Z."/>
            <person name="Liang Y."/>
            <person name="Lin X."/>
            <person name="Liu X."/>
            <person name="Mattei B."/>
            <person name="McIntosh T.C."/>
            <person name="McLeod M.P."/>
            <person name="McPherson D."/>
            <person name="Merkulov G."/>
            <person name="Milshina N.V."/>
            <person name="Mobarry C."/>
            <person name="Morris J."/>
            <person name="Moshrefi A."/>
            <person name="Mount S.M."/>
            <person name="Moy M."/>
            <person name="Murphy B."/>
            <person name="Murphy L."/>
            <person name="Muzny D.M."/>
            <person name="Nelson D.L."/>
            <person name="Nelson D.R."/>
            <person name="Nelson K.A."/>
            <person name="Nixon K."/>
            <person name="Nusskern D.R."/>
            <person name="Pacleb J.M."/>
            <person name="Palazzolo M."/>
            <person name="Pittman G.S."/>
            <person name="Pan S."/>
            <person name="Pollard J."/>
            <person name="Puri V."/>
            <person name="Reese M.G."/>
            <person name="Reinert K."/>
            <person name="Remington K."/>
            <person name="Saunders R.D."/>
            <person name="Scheeler F."/>
            <person name="Shen H."/>
            <person name="Shue B.C."/>
            <person name="Siden-Kiamos I."/>
            <person name="Simpson M."/>
            <person name="Skupski M.P."/>
            <person name="Smith T."/>
            <person name="Spier E."/>
            <person name="Spradling A.C."/>
            <person name="Stapleton M."/>
            <person name="Strong R."/>
            <person name="Sun E."/>
            <person name="Svirskas R."/>
            <person name="Tector C."/>
            <person name="Turner R."/>
            <person name="Venter E."/>
            <person name="Wang A.H."/>
            <person name="Wang X."/>
            <person name="Wang Z.Y."/>
            <person name="Wassarman D.A."/>
            <person name="Weinstock G.M."/>
            <person name="Weissenbach J."/>
            <person name="Williams S.M."/>
            <person name="WoodageT"/>
            <person name="Worley K.C."/>
            <person name="Wu D."/>
            <person name="Yang S."/>
            <person name="Yao Q.A."/>
            <person name="Ye J."/>
            <person name="Yeh R.F."/>
            <person name="Zaveri J.S."/>
            <person name="Zhan M."/>
            <person name="Zhang G."/>
            <person name="Zhao Q."/>
            <person name="Zheng L."/>
            <person name="Zheng X.H."/>
            <person name="Zhong F.N."/>
            <person name="Zhong W."/>
            <person name="Zhou X."/>
            <person name="Zhu S."/>
            <person name="Zhu X."/>
            <person name="Smith H.O."/>
            <person name="Gibbs R.A."/>
            <person name="Myers E.W."/>
            <person name="Rubin G.M."/>
            <person name="Venter J.C."/>
        </authorList>
    </citation>
    <scope>NUCLEOTIDE SEQUENCE [LARGE SCALE GENOMIC DNA]</scope>
    <source>
        <strain evidence="5">Berkeley</strain>
    </source>
</reference>
<dbReference type="KEGG" id="dme:Dmel_CG42592"/>
<name>E1JJ15_DROME</name>
<dbReference type="RefSeq" id="NP_001163770.1">
    <property type="nucleotide sequence ID" value="NM_001170299.2"/>
</dbReference>
<reference evidence="3 5" key="2">
    <citation type="journal article" date="2002" name="Genome Biol.">
        <title>Finishing a whole-genome shotgun: release 3 of the Drosophila melanogaster euchromatic genome sequence.</title>
        <authorList>
            <person name="Celniker S.E."/>
            <person name="Wheeler D.A."/>
            <person name="Kronmiller B."/>
            <person name="Carlson J.W."/>
            <person name="Halpern A."/>
            <person name="Patel S."/>
            <person name="Adams M."/>
            <person name="Champe M."/>
            <person name="Dugan S.P."/>
            <person name="Frise E."/>
            <person name="Hodgson A."/>
            <person name="George R.A."/>
            <person name="Hoskins R.A."/>
            <person name="Laverty T."/>
            <person name="Muzny D.M."/>
            <person name="Nelson C.R."/>
            <person name="Pacleb J.M."/>
            <person name="Park S."/>
            <person name="Pfeiffer B.D."/>
            <person name="Richards S."/>
            <person name="Sodergren E.J."/>
            <person name="Svirskas R."/>
            <person name="Tabor P.E."/>
            <person name="Wan K."/>
            <person name="Stapleton M."/>
            <person name="Sutton G.G."/>
            <person name="Venter C."/>
            <person name="Weinstock G."/>
            <person name="Scherer S.E."/>
            <person name="Myers E.W."/>
            <person name="Gibbs R.A."/>
            <person name="Rubin G.M."/>
        </authorList>
    </citation>
    <scope>NUCLEOTIDE SEQUENCE [LARGE SCALE GENOMIC DNA]</scope>
    <source>
        <strain evidence="5">Berkeley</strain>
    </source>
</reference>
<keyword evidence="2" id="KW-0732">Signal</keyword>
<keyword evidence="1" id="KW-1133">Transmembrane helix</keyword>
<dbReference type="AlphaFoldDB" id="E1JJ15"/>
<protein>
    <submittedName>
        <fullName evidence="3">Uncharacterized protein</fullName>
    </submittedName>
</protein>
<reference evidence="3 5" key="8">
    <citation type="journal article" date="2007" name="Science">
        <title>Sequence finishing and mapping of Drosophila melanogaster heterochromatin.</title>
        <authorList>
            <person name="Hoskins R.A."/>
            <person name="Carlson J.W."/>
            <person name="Kennedy C."/>
            <person name="Acevedo D."/>
            <person name="Evans-Holm M."/>
            <person name="Frise E."/>
            <person name="Wan K.H."/>
            <person name="Park S."/>
            <person name="Mendez-Lago M."/>
            <person name="Rossi F."/>
            <person name="Villasante A."/>
            <person name="Dimitri P."/>
            <person name="Karpen G.H."/>
            <person name="Celniker S.E."/>
        </authorList>
    </citation>
    <scope>NUCLEOTIDE SEQUENCE [LARGE SCALE GENOMIC DNA]</scope>
    <source>
        <strain evidence="5">Berkeley</strain>
    </source>
</reference>
<dbReference type="eggNOG" id="ENOG502TCGZ">
    <property type="taxonomic scope" value="Eukaryota"/>
</dbReference>
<evidence type="ECO:0000256" key="1">
    <source>
        <dbReference type="SAM" id="Phobius"/>
    </source>
</evidence>
<evidence type="ECO:0000313" key="3">
    <source>
        <dbReference type="EMBL" id="ACZ95064.1"/>
    </source>
</evidence>
<dbReference type="EMBL" id="AE014297">
    <property type="protein sequence ID" value="ACZ95064.1"/>
    <property type="molecule type" value="Genomic_DNA"/>
</dbReference>
<dbReference type="Bgee" id="FBgn0260969">
    <property type="expression patterns" value="Expressed in mid-late elongation-stage spermatid (Drosophila) in testis and 15 other cell types or tissues"/>
</dbReference>
<reference evidence="3 5" key="5">
    <citation type="journal article" date="2002" name="Genome Biol.">
        <title>Heterochromatic sequences in a Drosophila whole-genome shotgun assembly.</title>
        <authorList>
            <person name="Hoskins R.A."/>
            <person name="Smith C.D."/>
            <person name="Carlson J.W."/>
            <person name="Carvalho A.B."/>
            <person name="Halpern A."/>
            <person name="Kaminker J.S."/>
            <person name="Kennedy C."/>
            <person name="Mungall C.J."/>
            <person name="Sullivan B.A."/>
            <person name="Sutton G.G."/>
            <person name="Yasuhara J.C."/>
            <person name="Wakimoto B.T."/>
            <person name="Myers E.W."/>
            <person name="Celniker S.E."/>
            <person name="Rubin G.M."/>
            <person name="Karpen G.H."/>
        </authorList>
    </citation>
    <scope>NUCLEOTIDE SEQUENCE [LARGE SCALE GENOMIC DNA]</scope>
    <source>
        <strain evidence="5">Berkeley</strain>
    </source>
</reference>
<reference evidence="3 5" key="3">
    <citation type="journal article" date="2002" name="Genome Biol.">
        <title>Annotation of the Drosophila melanogaster euchromatic genome: a systematic review.</title>
        <authorList>
            <person name="Misra S."/>
            <person name="Crosby M.A."/>
            <person name="Mungall C.J."/>
            <person name="Matthews B.B."/>
            <person name="Campbell K.S."/>
            <person name="Hradecky P."/>
            <person name="Huang Y."/>
            <person name="Kaminker J.S."/>
            <person name="Millburn G.H."/>
            <person name="Prochnik S.E."/>
            <person name="Smith C.D."/>
            <person name="Tupy J.L."/>
            <person name="Whitfied E.J."/>
            <person name="Bayraktaroglu L."/>
            <person name="Berman B.P."/>
            <person name="Bettencourt B.R."/>
            <person name="Celniker S.E."/>
            <person name="de Grey A.D."/>
            <person name="Drysdale R.A."/>
            <person name="Harris N.L."/>
            <person name="Richter J."/>
            <person name="Russo S."/>
            <person name="Schroeder A.J."/>
            <person name="Shu S.Q."/>
            <person name="Stapleton M."/>
            <person name="Yamada C."/>
            <person name="Ashburner M."/>
            <person name="Gelbart W.M."/>
            <person name="Rubin G.M."/>
            <person name="Lewis S.E."/>
        </authorList>
    </citation>
    <scope>GENOME REANNOTATION</scope>
    <source>
        <strain evidence="5">Berkeley</strain>
    </source>
</reference>
<feature type="transmembrane region" description="Helical" evidence="1">
    <location>
        <begin position="117"/>
        <end position="136"/>
    </location>
</feature>
<reference evidence="3 5" key="4">
    <citation type="journal article" date="2002" name="Genome Biol.">
        <title>The transposable elements of the Drosophila melanogaster euchromatin: a genomics perspective.</title>
        <authorList>
            <person name="Kaminker J.S."/>
            <person name="Bergman C.M."/>
            <person name="Kronmiller B."/>
            <person name="Carlson J."/>
            <person name="Svirskas R."/>
            <person name="Patel S."/>
            <person name="Frise E."/>
            <person name="Wheeler D.A."/>
            <person name="Lewis S.E."/>
            <person name="Rubin G.M."/>
            <person name="Ashburner M."/>
            <person name="Celniker S.E."/>
        </authorList>
    </citation>
    <scope>NUCLEOTIDE SEQUENCE [LARGE SCALE GENOMIC DNA]</scope>
    <source>
        <strain evidence="5">Berkeley</strain>
    </source>
</reference>
<gene>
    <name evidence="3" type="primary">Dmel\CG42592</name>
    <name evidence="3 4" type="ORF">CG42592</name>
    <name evidence="3" type="ORF">Dmel_CG42592</name>
</gene>
<accession>E1JJ15</accession>
<dbReference type="BioGRID-ORCS" id="8673955">
    <property type="hits" value="0 hits in 1 CRISPR screen"/>
</dbReference>